<dbReference type="EMBL" id="CAAALY010107542">
    <property type="protein sequence ID" value="VEL29911.1"/>
    <property type="molecule type" value="Genomic_DNA"/>
</dbReference>
<proteinExistence type="predicted"/>
<evidence type="ECO:0000256" key="1">
    <source>
        <dbReference type="SAM" id="MobiDB-lite"/>
    </source>
</evidence>
<gene>
    <name evidence="2" type="ORF">PXEA_LOCUS23351</name>
</gene>
<reference evidence="2" key="1">
    <citation type="submission" date="2018-11" db="EMBL/GenBank/DDBJ databases">
        <authorList>
            <consortium name="Pathogen Informatics"/>
        </authorList>
    </citation>
    <scope>NUCLEOTIDE SEQUENCE</scope>
</reference>
<keyword evidence="3" id="KW-1185">Reference proteome</keyword>
<dbReference type="AlphaFoldDB" id="A0A448X7A7"/>
<accession>A0A448X7A7</accession>
<sequence>MFQPKKMDRRYRACSSKHAAAIICDEDLTPGPSPGMSSPIRNCPTSSTTSIPFSAAMSQAPTAIKAITSNGSSTSVATVNGHAALQSCHHLSPPDESDTASELKKSISCGRSGTKNGGITGSLDPGLQDSSLVAMI</sequence>
<organism evidence="2 3">
    <name type="scientific">Protopolystoma xenopodis</name>
    <dbReference type="NCBI Taxonomy" id="117903"/>
    <lineage>
        <taxon>Eukaryota</taxon>
        <taxon>Metazoa</taxon>
        <taxon>Spiralia</taxon>
        <taxon>Lophotrochozoa</taxon>
        <taxon>Platyhelminthes</taxon>
        <taxon>Monogenea</taxon>
        <taxon>Polyopisthocotylea</taxon>
        <taxon>Polystomatidea</taxon>
        <taxon>Polystomatidae</taxon>
        <taxon>Protopolystoma</taxon>
    </lineage>
</organism>
<comment type="caution">
    <text evidence="2">The sequence shown here is derived from an EMBL/GenBank/DDBJ whole genome shotgun (WGS) entry which is preliminary data.</text>
</comment>
<name>A0A448X7A7_9PLAT</name>
<evidence type="ECO:0000313" key="3">
    <source>
        <dbReference type="Proteomes" id="UP000784294"/>
    </source>
</evidence>
<feature type="region of interest" description="Disordered" evidence="1">
    <location>
        <begin position="87"/>
        <end position="126"/>
    </location>
</feature>
<evidence type="ECO:0000313" key="2">
    <source>
        <dbReference type="EMBL" id="VEL29911.1"/>
    </source>
</evidence>
<protein>
    <submittedName>
        <fullName evidence="2">Uncharacterized protein</fullName>
    </submittedName>
</protein>
<dbReference type="Proteomes" id="UP000784294">
    <property type="component" value="Unassembled WGS sequence"/>
</dbReference>